<reference evidence="2" key="1">
    <citation type="journal article" date="2021" name="PeerJ">
        <title>Extensive microbial diversity within the chicken gut microbiome revealed by metagenomics and culture.</title>
        <authorList>
            <person name="Gilroy R."/>
            <person name="Ravi A."/>
            <person name="Getino M."/>
            <person name="Pursley I."/>
            <person name="Horton D.L."/>
            <person name="Alikhan N.F."/>
            <person name="Baker D."/>
            <person name="Gharbi K."/>
            <person name="Hall N."/>
            <person name="Watson M."/>
            <person name="Adriaenssens E.M."/>
            <person name="Foster-Nyarko E."/>
            <person name="Jarju S."/>
            <person name="Secka A."/>
            <person name="Antonio M."/>
            <person name="Oren A."/>
            <person name="Chaudhuri R.R."/>
            <person name="La Ragione R."/>
            <person name="Hildebrand F."/>
            <person name="Pallen M.J."/>
        </authorList>
    </citation>
    <scope>NUCLEOTIDE SEQUENCE</scope>
    <source>
        <strain evidence="2">ChiHecec2B26-7398</strain>
    </source>
</reference>
<dbReference type="Proteomes" id="UP000886751">
    <property type="component" value="Unassembled WGS sequence"/>
</dbReference>
<reference evidence="2" key="2">
    <citation type="submission" date="2021-04" db="EMBL/GenBank/DDBJ databases">
        <authorList>
            <person name="Gilroy R."/>
        </authorList>
    </citation>
    <scope>NUCLEOTIDE SEQUENCE</scope>
    <source>
        <strain evidence="2">ChiHecec2B26-7398</strain>
    </source>
</reference>
<organism evidence="2 3">
    <name type="scientific">Candidatus Gemmiger excrementipullorum</name>
    <dbReference type="NCBI Taxonomy" id="2838610"/>
    <lineage>
        <taxon>Bacteria</taxon>
        <taxon>Bacillati</taxon>
        <taxon>Bacillota</taxon>
        <taxon>Clostridia</taxon>
        <taxon>Eubacteriales</taxon>
        <taxon>Gemmiger</taxon>
    </lineage>
</organism>
<dbReference type="InterPro" id="IPR001173">
    <property type="entry name" value="Glyco_trans_2-like"/>
</dbReference>
<evidence type="ECO:0000313" key="3">
    <source>
        <dbReference type="Proteomes" id="UP000886751"/>
    </source>
</evidence>
<dbReference type="Pfam" id="PF00535">
    <property type="entry name" value="Glycos_transf_2"/>
    <property type="match status" value="1"/>
</dbReference>
<evidence type="ECO:0000259" key="1">
    <source>
        <dbReference type="Pfam" id="PF00535"/>
    </source>
</evidence>
<protein>
    <submittedName>
        <fullName evidence="2">Glycosyltransferase family 2 protein</fullName>
    </submittedName>
</protein>
<gene>
    <name evidence="2" type="ORF">H9846_07090</name>
</gene>
<comment type="caution">
    <text evidence="2">The sequence shown here is derived from an EMBL/GenBank/DDBJ whole genome shotgun (WGS) entry which is preliminary data.</text>
</comment>
<dbReference type="PANTHER" id="PTHR22916">
    <property type="entry name" value="GLYCOSYLTRANSFERASE"/>
    <property type="match status" value="1"/>
</dbReference>
<accession>A0A9D1Y1U3</accession>
<dbReference type="InterPro" id="IPR029044">
    <property type="entry name" value="Nucleotide-diphossugar_trans"/>
</dbReference>
<dbReference type="CDD" id="cd00761">
    <property type="entry name" value="Glyco_tranf_GTA_type"/>
    <property type="match status" value="1"/>
</dbReference>
<dbReference type="PANTHER" id="PTHR22916:SF3">
    <property type="entry name" value="UDP-GLCNAC:BETAGAL BETA-1,3-N-ACETYLGLUCOSAMINYLTRANSFERASE-LIKE PROTEIN 1"/>
    <property type="match status" value="1"/>
</dbReference>
<feature type="domain" description="Glycosyltransferase 2-like" evidence="1">
    <location>
        <begin position="16"/>
        <end position="150"/>
    </location>
</feature>
<name>A0A9D1Y1U3_9FIRM</name>
<proteinExistence type="predicted"/>
<sequence>MEKEQAHLYDGPVMVSVCCTAYNHAKYIRHTLEGFVRQVTNFRYEVIVHDDASTDGTLAIIREYEQKYPQLIKVIAQKENQYSKGVKIIQNIIFPTLQGKYLAICEGDDYWCDDHKLQKQFDAMQAHPECSICTHLVKCCNEDGSENAVLFPAKSYHINKTGVLTQQQLADCYWVKSTNLPFQASSYFLRREVFTLDLEYNRDIGYLRKSLLLGSMFFFNTPMSTYRLFSSGSWTSRLKEDGAHAYYDFLMQKIREEESFDKDTQYRYHTYIEYEKCILLITCFDYAQAEARKRIQAENLQGVHFRTIAPLSQCIKMRTQLMLIRYAPALLLFMKKGKRHFQALLSSGRGLLSRQS</sequence>
<dbReference type="GO" id="GO:0016758">
    <property type="term" value="F:hexosyltransferase activity"/>
    <property type="evidence" value="ECO:0007669"/>
    <property type="project" value="UniProtKB-ARBA"/>
</dbReference>
<dbReference type="AlphaFoldDB" id="A0A9D1Y1U3"/>
<dbReference type="SUPFAM" id="SSF53448">
    <property type="entry name" value="Nucleotide-diphospho-sugar transferases"/>
    <property type="match status" value="1"/>
</dbReference>
<dbReference type="Gene3D" id="3.90.550.10">
    <property type="entry name" value="Spore Coat Polysaccharide Biosynthesis Protein SpsA, Chain A"/>
    <property type="match status" value="1"/>
</dbReference>
<evidence type="ECO:0000313" key="2">
    <source>
        <dbReference type="EMBL" id="HIX95207.1"/>
    </source>
</evidence>
<dbReference type="EMBL" id="DXEI01000107">
    <property type="protein sequence ID" value="HIX95207.1"/>
    <property type="molecule type" value="Genomic_DNA"/>
</dbReference>